<sequence>MAQAFTASGPGPPQRTGASVGPIRPGGGSGGASVRPLRAPSGGAAPGPAERGTPPRSDPPRILVAEDEPLAAMAIEDLLIASGYGVLVAADGQEALEIAMRGEPFDLLLTDLRMPRLGGRELIQRLRAARPDLPVVVMTGYAPPGGVDSLRREAGSGGPLLLFTKPIEPALLLEAVDRLTGRAP</sequence>
<organism evidence="5 6">
    <name type="scientific">Caldovatus sediminis</name>
    <dbReference type="NCBI Taxonomy" id="2041189"/>
    <lineage>
        <taxon>Bacteria</taxon>
        <taxon>Pseudomonadati</taxon>
        <taxon>Pseudomonadota</taxon>
        <taxon>Alphaproteobacteria</taxon>
        <taxon>Acetobacterales</taxon>
        <taxon>Roseomonadaceae</taxon>
        <taxon>Caldovatus</taxon>
    </lineage>
</organism>
<gene>
    <name evidence="5" type="ORF">GCM10010964_10690</name>
</gene>
<dbReference type="Gene3D" id="3.40.50.2300">
    <property type="match status" value="1"/>
</dbReference>
<dbReference type="InterPro" id="IPR001789">
    <property type="entry name" value="Sig_transdc_resp-reg_receiver"/>
</dbReference>
<evidence type="ECO:0000313" key="5">
    <source>
        <dbReference type="EMBL" id="GGG24490.1"/>
    </source>
</evidence>
<name>A0A8J2Z9D9_9PROT</name>
<dbReference type="CDD" id="cd00156">
    <property type="entry name" value="REC"/>
    <property type="match status" value="1"/>
</dbReference>
<evidence type="ECO:0000259" key="4">
    <source>
        <dbReference type="PROSITE" id="PS50110"/>
    </source>
</evidence>
<dbReference type="EMBL" id="BMKS01000003">
    <property type="protein sequence ID" value="GGG24490.1"/>
    <property type="molecule type" value="Genomic_DNA"/>
</dbReference>
<comment type="caution">
    <text evidence="5">The sequence shown here is derived from an EMBL/GenBank/DDBJ whole genome shotgun (WGS) entry which is preliminary data.</text>
</comment>
<feature type="domain" description="Response regulatory" evidence="4">
    <location>
        <begin position="61"/>
        <end position="180"/>
    </location>
</feature>
<feature type="region of interest" description="Disordered" evidence="3">
    <location>
        <begin position="1"/>
        <end position="61"/>
    </location>
</feature>
<feature type="modified residue" description="4-aspartylphosphate" evidence="2">
    <location>
        <position position="111"/>
    </location>
</feature>
<keyword evidence="6" id="KW-1185">Reference proteome</keyword>
<evidence type="ECO:0000256" key="3">
    <source>
        <dbReference type="SAM" id="MobiDB-lite"/>
    </source>
</evidence>
<keyword evidence="1 2" id="KW-0597">Phosphoprotein</keyword>
<dbReference type="InterPro" id="IPR011006">
    <property type="entry name" value="CheY-like_superfamily"/>
</dbReference>
<dbReference type="AlphaFoldDB" id="A0A8J2Z9D9"/>
<dbReference type="SMART" id="SM00448">
    <property type="entry name" value="REC"/>
    <property type="match status" value="1"/>
</dbReference>
<protein>
    <recommendedName>
        <fullName evidence="4">Response regulatory domain-containing protein</fullName>
    </recommendedName>
</protein>
<dbReference type="GO" id="GO:0000160">
    <property type="term" value="P:phosphorelay signal transduction system"/>
    <property type="evidence" value="ECO:0007669"/>
    <property type="project" value="InterPro"/>
</dbReference>
<dbReference type="Pfam" id="PF00072">
    <property type="entry name" value="Response_reg"/>
    <property type="match status" value="1"/>
</dbReference>
<dbReference type="PROSITE" id="PS50110">
    <property type="entry name" value="RESPONSE_REGULATORY"/>
    <property type="match status" value="1"/>
</dbReference>
<dbReference type="RefSeq" id="WP_268237463.1">
    <property type="nucleotide sequence ID" value="NZ_BMKS01000003.1"/>
</dbReference>
<evidence type="ECO:0000313" key="6">
    <source>
        <dbReference type="Proteomes" id="UP000597507"/>
    </source>
</evidence>
<evidence type="ECO:0000256" key="1">
    <source>
        <dbReference type="ARBA" id="ARBA00022553"/>
    </source>
</evidence>
<dbReference type="PANTHER" id="PTHR44591">
    <property type="entry name" value="STRESS RESPONSE REGULATOR PROTEIN 1"/>
    <property type="match status" value="1"/>
</dbReference>
<feature type="compositionally biased region" description="Low complexity" evidence="3">
    <location>
        <begin position="32"/>
        <end position="55"/>
    </location>
</feature>
<dbReference type="Proteomes" id="UP000597507">
    <property type="component" value="Unassembled WGS sequence"/>
</dbReference>
<proteinExistence type="predicted"/>
<reference evidence="5 6" key="1">
    <citation type="journal article" date="2014" name="Int. J. Syst. Evol. Microbiol.">
        <title>Complete genome sequence of Corynebacterium casei LMG S-19264T (=DSM 44701T), isolated from a smear-ripened cheese.</title>
        <authorList>
            <consortium name="US DOE Joint Genome Institute (JGI-PGF)"/>
            <person name="Walter F."/>
            <person name="Albersmeier A."/>
            <person name="Kalinowski J."/>
            <person name="Ruckert C."/>
        </authorList>
    </citation>
    <scope>NUCLEOTIDE SEQUENCE [LARGE SCALE GENOMIC DNA]</scope>
    <source>
        <strain evidence="5 6">CGMCC 1.16330</strain>
    </source>
</reference>
<dbReference type="InterPro" id="IPR050595">
    <property type="entry name" value="Bact_response_regulator"/>
</dbReference>
<dbReference type="SUPFAM" id="SSF52172">
    <property type="entry name" value="CheY-like"/>
    <property type="match status" value="1"/>
</dbReference>
<dbReference type="PANTHER" id="PTHR44591:SF21">
    <property type="entry name" value="TWO-COMPONENT RESPONSE REGULATOR"/>
    <property type="match status" value="1"/>
</dbReference>
<evidence type="ECO:0000256" key="2">
    <source>
        <dbReference type="PROSITE-ProRule" id="PRU00169"/>
    </source>
</evidence>
<accession>A0A8J2Z9D9</accession>